<evidence type="ECO:0000259" key="1">
    <source>
        <dbReference type="Pfam" id="PF12697"/>
    </source>
</evidence>
<evidence type="ECO:0000313" key="3">
    <source>
        <dbReference type="Proteomes" id="UP001498398"/>
    </source>
</evidence>
<feature type="domain" description="AB hydrolase-1" evidence="1">
    <location>
        <begin position="38"/>
        <end position="353"/>
    </location>
</feature>
<dbReference type="Pfam" id="PF12697">
    <property type="entry name" value="Abhydrolase_6"/>
    <property type="match status" value="1"/>
</dbReference>
<keyword evidence="3" id="KW-1185">Reference proteome</keyword>
<dbReference type="EMBL" id="JBANRG010000008">
    <property type="protein sequence ID" value="KAK7464241.1"/>
    <property type="molecule type" value="Genomic_DNA"/>
</dbReference>
<protein>
    <recommendedName>
        <fullName evidence="1">AB hydrolase-1 domain-containing protein</fullName>
    </recommendedName>
</protein>
<proteinExistence type="predicted"/>
<dbReference type="SUPFAM" id="SSF53474">
    <property type="entry name" value="alpha/beta-Hydrolases"/>
    <property type="match status" value="1"/>
</dbReference>
<name>A0ABR1JMQ6_9AGAR</name>
<sequence length="361" mass="40655">MNLHPEYPTGKAIVDDSGAELFFVDSGAVPNSRNYTTVILVHGSGANGRTLYHLVPYAAASNIRLIIPNRRDYAGSTPYTDQELEALKKGQDSAMENIAKEMARLCQWFIETQSLPRISSDRKNGGIVLMGWSLGNATTISLFGWPDAIGKETLGLLEGYIRRLVIWDAPHLALGLLSTQPSEGYNPFIDPALKTPIEMTTNFCNWVTSYYNHPDLSLREGTAACLDFNTKSAEEPRPTIWKLVDPEGSEIFRSDMFELTALGRSEMPMYFEPMQSTLKRQTYEALWNGVLTLPQVDVVWMTGTRTNWYCIWGWFEAEKRCKSLESQSRSTTFVEVEGANHMVNWDEPQKFWDALVTAVAL</sequence>
<gene>
    <name evidence="2" type="ORF">VKT23_006407</name>
</gene>
<dbReference type="Gene3D" id="3.40.50.1820">
    <property type="entry name" value="alpha/beta hydrolase"/>
    <property type="match status" value="1"/>
</dbReference>
<dbReference type="InterPro" id="IPR000073">
    <property type="entry name" value="AB_hydrolase_1"/>
</dbReference>
<organism evidence="2 3">
    <name type="scientific">Marasmiellus scandens</name>
    <dbReference type="NCBI Taxonomy" id="2682957"/>
    <lineage>
        <taxon>Eukaryota</taxon>
        <taxon>Fungi</taxon>
        <taxon>Dikarya</taxon>
        <taxon>Basidiomycota</taxon>
        <taxon>Agaricomycotina</taxon>
        <taxon>Agaricomycetes</taxon>
        <taxon>Agaricomycetidae</taxon>
        <taxon>Agaricales</taxon>
        <taxon>Marasmiineae</taxon>
        <taxon>Omphalotaceae</taxon>
        <taxon>Marasmiellus</taxon>
    </lineage>
</organism>
<dbReference type="InterPro" id="IPR029058">
    <property type="entry name" value="AB_hydrolase_fold"/>
</dbReference>
<reference evidence="2 3" key="1">
    <citation type="submission" date="2024-01" db="EMBL/GenBank/DDBJ databases">
        <title>A draft genome for the cacao thread blight pathogen Marasmiellus scandens.</title>
        <authorList>
            <person name="Baruah I.K."/>
            <person name="Leung J."/>
            <person name="Bukari Y."/>
            <person name="Amoako-Attah I."/>
            <person name="Meinhardt L.W."/>
            <person name="Bailey B.A."/>
            <person name="Cohen S.P."/>
        </authorList>
    </citation>
    <scope>NUCLEOTIDE SEQUENCE [LARGE SCALE GENOMIC DNA]</scope>
    <source>
        <strain evidence="2 3">GH-19</strain>
    </source>
</reference>
<evidence type="ECO:0000313" key="2">
    <source>
        <dbReference type="EMBL" id="KAK7464241.1"/>
    </source>
</evidence>
<accession>A0ABR1JMQ6</accession>
<dbReference type="Proteomes" id="UP001498398">
    <property type="component" value="Unassembled WGS sequence"/>
</dbReference>
<comment type="caution">
    <text evidence="2">The sequence shown here is derived from an EMBL/GenBank/DDBJ whole genome shotgun (WGS) entry which is preliminary data.</text>
</comment>